<evidence type="ECO:0000256" key="1">
    <source>
        <dbReference type="ARBA" id="ARBA00006432"/>
    </source>
</evidence>
<evidence type="ECO:0000256" key="2">
    <source>
        <dbReference type="ARBA" id="ARBA00022598"/>
    </source>
</evidence>
<keyword evidence="6" id="KW-0812">Transmembrane</keyword>
<comment type="catalytic activity">
    <reaction evidence="5">
        <text>tetracosanoate + ATP + CoA = tetracosanoyl-CoA + AMP + diphosphate</text>
        <dbReference type="Rhea" id="RHEA:33639"/>
        <dbReference type="ChEBI" id="CHEBI:30616"/>
        <dbReference type="ChEBI" id="CHEBI:31014"/>
        <dbReference type="ChEBI" id="CHEBI:33019"/>
        <dbReference type="ChEBI" id="CHEBI:57287"/>
        <dbReference type="ChEBI" id="CHEBI:65052"/>
        <dbReference type="ChEBI" id="CHEBI:456215"/>
    </reaction>
    <physiologicalReaction direction="left-to-right" evidence="5">
        <dbReference type="Rhea" id="RHEA:33640"/>
    </physiologicalReaction>
</comment>
<accession>A0ABQ9EMZ1</accession>
<organism evidence="8 9">
    <name type="scientific">Tegillarca granosa</name>
    <name type="common">Malaysian cockle</name>
    <name type="synonym">Anadara granosa</name>
    <dbReference type="NCBI Taxonomy" id="220873"/>
    <lineage>
        <taxon>Eukaryota</taxon>
        <taxon>Metazoa</taxon>
        <taxon>Spiralia</taxon>
        <taxon>Lophotrochozoa</taxon>
        <taxon>Mollusca</taxon>
        <taxon>Bivalvia</taxon>
        <taxon>Autobranchia</taxon>
        <taxon>Pteriomorphia</taxon>
        <taxon>Arcoida</taxon>
        <taxon>Arcoidea</taxon>
        <taxon>Arcidae</taxon>
        <taxon>Tegillarca</taxon>
    </lineage>
</organism>
<dbReference type="EMBL" id="JARBDR010000903">
    <property type="protein sequence ID" value="KAJ8304962.1"/>
    <property type="molecule type" value="Genomic_DNA"/>
</dbReference>
<comment type="similarity">
    <text evidence="1">Belongs to the ATP-dependent AMP-binding enzyme family.</text>
</comment>
<name>A0ABQ9EMZ1_TEGGR</name>
<comment type="caution">
    <text evidence="8">The sequence shown here is derived from an EMBL/GenBank/DDBJ whole genome shotgun (WGS) entry which is preliminary data.</text>
</comment>
<protein>
    <recommendedName>
        <fullName evidence="4">Long-chain-fatty-acid--CoA ligase</fullName>
    </recommendedName>
</protein>
<dbReference type="SUPFAM" id="SSF56801">
    <property type="entry name" value="Acetyl-CoA synthetase-like"/>
    <property type="match status" value="1"/>
</dbReference>
<keyword evidence="2" id="KW-0436">Ligase</keyword>
<evidence type="ECO:0000313" key="9">
    <source>
        <dbReference type="Proteomes" id="UP001217089"/>
    </source>
</evidence>
<keyword evidence="6" id="KW-1133">Transmembrane helix</keyword>
<dbReference type="Gene3D" id="3.40.50.12780">
    <property type="entry name" value="N-terminal domain of ligase-like"/>
    <property type="match status" value="1"/>
</dbReference>
<dbReference type="InterPro" id="IPR000873">
    <property type="entry name" value="AMP-dep_synth/lig_dom"/>
</dbReference>
<reference evidence="8 9" key="1">
    <citation type="submission" date="2022-12" db="EMBL/GenBank/DDBJ databases">
        <title>Chromosome-level genome of Tegillarca granosa.</title>
        <authorList>
            <person name="Kim J."/>
        </authorList>
    </citation>
    <scope>NUCLEOTIDE SEQUENCE [LARGE SCALE GENOMIC DNA]</scope>
    <source>
        <strain evidence="8">Teg-2019</strain>
        <tissue evidence="8">Adductor muscle</tissue>
    </source>
</reference>
<dbReference type="PANTHER" id="PTHR43107">
    <property type="entry name" value="LONG-CHAIN FATTY ACID TRANSPORT PROTEIN"/>
    <property type="match status" value="1"/>
</dbReference>
<evidence type="ECO:0000256" key="5">
    <source>
        <dbReference type="ARBA" id="ARBA00048666"/>
    </source>
</evidence>
<evidence type="ECO:0000313" key="8">
    <source>
        <dbReference type="EMBL" id="KAJ8304962.1"/>
    </source>
</evidence>
<feature type="transmembrane region" description="Helical" evidence="6">
    <location>
        <begin position="12"/>
        <end position="31"/>
    </location>
</feature>
<evidence type="ECO:0000256" key="3">
    <source>
        <dbReference type="ARBA" id="ARBA00036527"/>
    </source>
</evidence>
<evidence type="ECO:0000256" key="6">
    <source>
        <dbReference type="SAM" id="Phobius"/>
    </source>
</evidence>
<dbReference type="Pfam" id="PF00501">
    <property type="entry name" value="AMP-binding"/>
    <property type="match status" value="1"/>
</dbReference>
<evidence type="ECO:0000256" key="4">
    <source>
        <dbReference type="ARBA" id="ARBA00041297"/>
    </source>
</evidence>
<dbReference type="PANTHER" id="PTHR43107:SF22">
    <property type="entry name" value="VERY LONG-CHAIN ACYL-COA SYNTHETASE"/>
    <property type="match status" value="1"/>
</dbReference>
<comment type="catalytic activity">
    <reaction evidence="3">
        <text>a very long-chain fatty acid + ATP + CoA = a very long-chain fatty acyl-CoA + AMP + diphosphate</text>
        <dbReference type="Rhea" id="RHEA:54536"/>
        <dbReference type="ChEBI" id="CHEBI:30616"/>
        <dbReference type="ChEBI" id="CHEBI:33019"/>
        <dbReference type="ChEBI" id="CHEBI:57287"/>
        <dbReference type="ChEBI" id="CHEBI:58950"/>
        <dbReference type="ChEBI" id="CHEBI:138261"/>
        <dbReference type="ChEBI" id="CHEBI:456215"/>
    </reaction>
    <physiologicalReaction direction="left-to-right" evidence="3">
        <dbReference type="Rhea" id="RHEA:54537"/>
    </physiologicalReaction>
</comment>
<dbReference type="Proteomes" id="UP001217089">
    <property type="component" value="Unassembled WGS sequence"/>
</dbReference>
<evidence type="ECO:0000259" key="7">
    <source>
        <dbReference type="Pfam" id="PF00501"/>
    </source>
</evidence>
<gene>
    <name evidence="8" type="ORF">KUTeg_018545</name>
</gene>
<sequence>MRGVTMSNRNKYLLGAAGVSAAAIASWRTMFPWLGDDIKTMRGVWKIMSAMLEEIKKERFLVDNFESTVSKFPNKPFIIYQDRIFTYDFVNKMADTFANMALKWKLKVGDVVAIMSSNEPAFIWTFIGLQKLGIVGSFINFHQRDKVLQHSIRSSGAKILIIGTEIN</sequence>
<keyword evidence="6" id="KW-0472">Membrane</keyword>
<dbReference type="InterPro" id="IPR042099">
    <property type="entry name" value="ANL_N_sf"/>
</dbReference>
<keyword evidence="9" id="KW-1185">Reference proteome</keyword>
<feature type="domain" description="AMP-dependent synthetase/ligase" evidence="7">
    <location>
        <begin position="65"/>
        <end position="162"/>
    </location>
</feature>
<proteinExistence type="inferred from homology"/>
<feature type="transmembrane region" description="Helical" evidence="6">
    <location>
        <begin position="121"/>
        <end position="141"/>
    </location>
</feature>